<proteinExistence type="predicted"/>
<name>A0ABW4FUX4_9PSEU</name>
<dbReference type="InterPro" id="IPR052926">
    <property type="entry name" value="Metallo-beta-lactamase_dom"/>
</dbReference>
<sequence>MRITTLVDNLFDALLVGDDRVTRPDFGTARAAAPQFEGGSTDVGLRAEHGFAALVAVRRATSTTTLLFDTGLSPDGVVVNADRLPAHCTGWRAQHALAAAFPDAWIAGSSGSTYHLAS</sequence>
<evidence type="ECO:0000313" key="2">
    <source>
        <dbReference type="Proteomes" id="UP001597145"/>
    </source>
</evidence>
<organism evidence="1 2">
    <name type="scientific">Pseudonocardia aurantiaca</name>
    <dbReference type="NCBI Taxonomy" id="75290"/>
    <lineage>
        <taxon>Bacteria</taxon>
        <taxon>Bacillati</taxon>
        <taxon>Actinomycetota</taxon>
        <taxon>Actinomycetes</taxon>
        <taxon>Pseudonocardiales</taxon>
        <taxon>Pseudonocardiaceae</taxon>
        <taxon>Pseudonocardia</taxon>
    </lineage>
</organism>
<gene>
    <name evidence="1" type="ORF">ACFSCY_28850</name>
</gene>
<accession>A0ABW4FUX4</accession>
<dbReference type="Proteomes" id="UP001597145">
    <property type="component" value="Unassembled WGS sequence"/>
</dbReference>
<dbReference type="RefSeq" id="WP_343985359.1">
    <property type="nucleotide sequence ID" value="NZ_BAAAJG010000026.1"/>
</dbReference>
<dbReference type="EMBL" id="JBHUCP010000025">
    <property type="protein sequence ID" value="MFD1533441.1"/>
    <property type="molecule type" value="Genomic_DNA"/>
</dbReference>
<keyword evidence="2" id="KW-1185">Reference proteome</keyword>
<reference evidence="2" key="1">
    <citation type="journal article" date="2019" name="Int. J. Syst. Evol. Microbiol.">
        <title>The Global Catalogue of Microorganisms (GCM) 10K type strain sequencing project: providing services to taxonomists for standard genome sequencing and annotation.</title>
        <authorList>
            <consortium name="The Broad Institute Genomics Platform"/>
            <consortium name="The Broad Institute Genome Sequencing Center for Infectious Disease"/>
            <person name="Wu L."/>
            <person name="Ma J."/>
        </authorList>
    </citation>
    <scope>NUCLEOTIDE SEQUENCE [LARGE SCALE GENOMIC DNA]</scope>
    <source>
        <strain evidence="2">JCM 12165</strain>
    </source>
</reference>
<evidence type="ECO:0000313" key="1">
    <source>
        <dbReference type="EMBL" id="MFD1533441.1"/>
    </source>
</evidence>
<protein>
    <submittedName>
        <fullName evidence="1">Uncharacterized protein</fullName>
    </submittedName>
</protein>
<dbReference type="PANTHER" id="PTHR13754:SF13">
    <property type="entry name" value="METALLO-BETA-LACTAMASE SUPERFAMILY PROTEIN (AFU_ORTHOLOGUE AFUA_3G07630)"/>
    <property type="match status" value="1"/>
</dbReference>
<dbReference type="PANTHER" id="PTHR13754">
    <property type="entry name" value="METALLO-BETA-LACTAMASE SUPERFAMILY PROTEIN"/>
    <property type="match status" value="1"/>
</dbReference>
<comment type="caution">
    <text evidence="1">The sequence shown here is derived from an EMBL/GenBank/DDBJ whole genome shotgun (WGS) entry which is preliminary data.</text>
</comment>